<dbReference type="OrthoDB" id="6411905at2759"/>
<proteinExistence type="predicted"/>
<organism evidence="1 2">
    <name type="scientific">Leptotrombidium deliense</name>
    <dbReference type="NCBI Taxonomy" id="299467"/>
    <lineage>
        <taxon>Eukaryota</taxon>
        <taxon>Metazoa</taxon>
        <taxon>Ecdysozoa</taxon>
        <taxon>Arthropoda</taxon>
        <taxon>Chelicerata</taxon>
        <taxon>Arachnida</taxon>
        <taxon>Acari</taxon>
        <taxon>Acariformes</taxon>
        <taxon>Trombidiformes</taxon>
        <taxon>Prostigmata</taxon>
        <taxon>Anystina</taxon>
        <taxon>Parasitengona</taxon>
        <taxon>Trombiculoidea</taxon>
        <taxon>Trombiculidae</taxon>
        <taxon>Leptotrombidium</taxon>
    </lineage>
</organism>
<reference evidence="1 2" key="1">
    <citation type="journal article" date="2018" name="Gigascience">
        <title>Genomes of trombidid mites reveal novel predicted allergens and laterally-transferred genes associated with secondary metabolism.</title>
        <authorList>
            <person name="Dong X."/>
            <person name="Chaisiri K."/>
            <person name="Xia D."/>
            <person name="Armstrong S.D."/>
            <person name="Fang Y."/>
            <person name="Donnelly M.J."/>
            <person name="Kadowaki T."/>
            <person name="McGarry J.W."/>
            <person name="Darby A.C."/>
            <person name="Makepeace B.L."/>
        </authorList>
    </citation>
    <scope>NUCLEOTIDE SEQUENCE [LARGE SCALE GENOMIC DNA]</scope>
    <source>
        <strain evidence="1">UoL-UT</strain>
    </source>
</reference>
<protein>
    <submittedName>
        <fullName evidence="1">Voltage-dependent calcium channel subunit alpha-2/delta-3-like protein</fullName>
    </submittedName>
</protein>
<gene>
    <name evidence="1" type="ORF">B4U80_04925</name>
</gene>
<dbReference type="STRING" id="299467.A0A443SM72"/>
<dbReference type="AlphaFoldDB" id="A0A443SM72"/>
<keyword evidence="2" id="KW-1185">Reference proteome</keyword>
<accession>A0A443SM72</accession>
<dbReference type="Proteomes" id="UP000288716">
    <property type="component" value="Unassembled WGS sequence"/>
</dbReference>
<comment type="caution">
    <text evidence="1">The sequence shown here is derived from an EMBL/GenBank/DDBJ whole genome shotgun (WGS) entry which is preliminary data.</text>
</comment>
<evidence type="ECO:0000313" key="2">
    <source>
        <dbReference type="Proteomes" id="UP000288716"/>
    </source>
</evidence>
<sequence>MNTYYHGPIKDSPFVLGISLPDPYGTCRISGQIEVKIGGTNHSHYFEGDNWRVHPDWVYCNDDSQNFVYGVTYKTPEEGILLILDKLSKASNSIRWKASSLNPQKSQGRSLICK</sequence>
<name>A0A443SM72_9ACAR</name>
<evidence type="ECO:0000313" key="1">
    <source>
        <dbReference type="EMBL" id="RWS28573.1"/>
    </source>
</evidence>
<dbReference type="VEuPathDB" id="VectorBase:LDEU003468"/>
<dbReference type="EMBL" id="NCKV01001309">
    <property type="protein sequence ID" value="RWS28573.1"/>
    <property type="molecule type" value="Genomic_DNA"/>
</dbReference>